<protein>
    <submittedName>
        <fullName evidence="3">ATP-dependent Zn protease</fullName>
    </submittedName>
</protein>
<dbReference type="PANTHER" id="PTHR38037:SF2">
    <property type="entry name" value="ATP-DEPENDENT ZINC PROTEASE DOMAIN-CONTAINING PROTEIN-RELATED"/>
    <property type="match status" value="1"/>
</dbReference>
<dbReference type="Gene3D" id="2.40.70.10">
    <property type="entry name" value="Acid Proteases"/>
    <property type="match status" value="1"/>
</dbReference>
<dbReference type="GO" id="GO:0006508">
    <property type="term" value="P:proteolysis"/>
    <property type="evidence" value="ECO:0007669"/>
    <property type="project" value="UniProtKB-KW"/>
</dbReference>
<dbReference type="Pfam" id="PF05618">
    <property type="entry name" value="Zn_protease"/>
    <property type="match status" value="1"/>
</dbReference>
<evidence type="ECO:0000259" key="2">
    <source>
        <dbReference type="Pfam" id="PF05618"/>
    </source>
</evidence>
<evidence type="ECO:0000313" key="3">
    <source>
        <dbReference type="EMBL" id="GLP96166.1"/>
    </source>
</evidence>
<dbReference type="EMBL" id="BSNC01000004">
    <property type="protein sequence ID" value="GLP96166.1"/>
    <property type="molecule type" value="Genomic_DNA"/>
</dbReference>
<dbReference type="RefSeq" id="WP_095505390.1">
    <property type="nucleotide sequence ID" value="NZ_BSNC01000004.1"/>
</dbReference>
<organism evidence="3 4">
    <name type="scientific">Paraferrimonas sedimenticola</name>
    <dbReference type="NCBI Taxonomy" id="375674"/>
    <lineage>
        <taxon>Bacteria</taxon>
        <taxon>Pseudomonadati</taxon>
        <taxon>Pseudomonadota</taxon>
        <taxon>Gammaproteobacteria</taxon>
        <taxon>Alteromonadales</taxon>
        <taxon>Ferrimonadaceae</taxon>
        <taxon>Paraferrimonas</taxon>
    </lineage>
</organism>
<dbReference type="InterPro" id="IPR008503">
    <property type="entry name" value="Asp_endopeptidase"/>
</dbReference>
<dbReference type="GO" id="GO:0008233">
    <property type="term" value="F:peptidase activity"/>
    <property type="evidence" value="ECO:0007669"/>
    <property type="project" value="UniProtKB-KW"/>
</dbReference>
<gene>
    <name evidence="3" type="ORF">GCM10007895_14720</name>
</gene>
<feature type="signal peptide" evidence="1">
    <location>
        <begin position="1"/>
        <end position="21"/>
    </location>
</feature>
<reference evidence="3" key="2">
    <citation type="submission" date="2023-01" db="EMBL/GenBank/DDBJ databases">
        <title>Draft genome sequence of Paraferrimonas sedimenticola strain NBRC 101628.</title>
        <authorList>
            <person name="Sun Q."/>
            <person name="Mori K."/>
        </authorList>
    </citation>
    <scope>NUCLEOTIDE SEQUENCE</scope>
    <source>
        <strain evidence="3">NBRC 101628</strain>
    </source>
</reference>
<feature type="domain" description="Retropepsin-like aspartic endopeptidase" evidence="2">
    <location>
        <begin position="102"/>
        <end position="237"/>
    </location>
</feature>
<dbReference type="SUPFAM" id="SSF50630">
    <property type="entry name" value="Acid proteases"/>
    <property type="match status" value="1"/>
</dbReference>
<keyword evidence="1" id="KW-0732">Signal</keyword>
<keyword evidence="3" id="KW-0645">Protease</keyword>
<keyword evidence="4" id="KW-1185">Reference proteome</keyword>
<keyword evidence="3" id="KW-0378">Hydrolase</keyword>
<dbReference type="Proteomes" id="UP001161422">
    <property type="component" value="Unassembled WGS sequence"/>
</dbReference>
<evidence type="ECO:0000313" key="4">
    <source>
        <dbReference type="Proteomes" id="UP001161422"/>
    </source>
</evidence>
<evidence type="ECO:0000256" key="1">
    <source>
        <dbReference type="SAM" id="SignalP"/>
    </source>
</evidence>
<feature type="chain" id="PRO_5041220484" evidence="1">
    <location>
        <begin position="22"/>
        <end position="249"/>
    </location>
</feature>
<accession>A0AA37RVZ5</accession>
<reference evidence="3" key="1">
    <citation type="journal article" date="2014" name="Int. J. Syst. Evol. Microbiol.">
        <title>Complete genome sequence of Corynebacterium casei LMG S-19264T (=DSM 44701T), isolated from a smear-ripened cheese.</title>
        <authorList>
            <consortium name="US DOE Joint Genome Institute (JGI-PGF)"/>
            <person name="Walter F."/>
            <person name="Albersmeier A."/>
            <person name="Kalinowski J."/>
            <person name="Ruckert C."/>
        </authorList>
    </citation>
    <scope>NUCLEOTIDE SEQUENCE</scope>
    <source>
        <strain evidence="3">NBRC 101628</strain>
    </source>
</reference>
<proteinExistence type="predicted"/>
<dbReference type="PROSITE" id="PS51257">
    <property type="entry name" value="PROKAR_LIPOPROTEIN"/>
    <property type="match status" value="1"/>
</dbReference>
<comment type="caution">
    <text evidence="3">The sequence shown here is derived from an EMBL/GenBank/DDBJ whole genome shotgun (WGS) entry which is preliminary data.</text>
</comment>
<name>A0AA37RVZ5_9GAMM</name>
<dbReference type="AlphaFoldDB" id="A0AA37RVZ5"/>
<sequence length="249" mass="27477">MRARTLAVIASALLAGCAAQSTTNPGLTQDQLEVALSQTRQQLATDVGALCANETQVAEVQQEITRLNQRLEQMDEGSKKVTTPVPVVKECPKNAMADMLLLGEAEMVYVEEFGTGFATRIDTGAESSSVNAQNIQRFERDGKNWVRFDIQVQEGDATVAQTKEARVVRYVQIKQQAGEKSERRPVIMGHIQIGDYKAETELNLTDRSHLEYPMLLGRKFMKDIAVVDVGKKFVHGKTAPMPKPAKSTK</sequence>
<dbReference type="InterPro" id="IPR021109">
    <property type="entry name" value="Peptidase_aspartic_dom_sf"/>
</dbReference>
<dbReference type="PANTHER" id="PTHR38037">
    <property type="entry name" value="ZN_PROTEASE DOMAIN-CONTAINING PROTEIN"/>
    <property type="match status" value="1"/>
</dbReference>